<reference evidence="12" key="1">
    <citation type="journal article" date="2019" name="Int. J. Syst. Evol. Microbiol.">
        <title>The Global Catalogue of Microorganisms (GCM) 10K type strain sequencing project: providing services to taxonomists for standard genome sequencing and annotation.</title>
        <authorList>
            <consortium name="The Broad Institute Genomics Platform"/>
            <consortium name="The Broad Institute Genome Sequencing Center for Infectious Disease"/>
            <person name="Wu L."/>
            <person name="Ma J."/>
        </authorList>
    </citation>
    <scope>NUCLEOTIDE SEQUENCE [LARGE SCALE GENOMIC DNA]</scope>
    <source>
        <strain evidence="12">JCM 18324</strain>
    </source>
</reference>
<sequence>MKILVTGGAGFIGSHFVRTLAHRAAVTVLDKLTYAGNLANLAPVEGRFAFVHGDICDAGLLAEVVPGHDLVVNFAAESHVDRSIAEADAFLRSNVLGVGTLMRACLDAATPRIVHVSTDEVYGSIADGSWDESAPLSPNSPYAASKAGGDLIALAYARTHGLPVSITRCGNNYGPYQFPEKVVPLFVTRLLDGLDVPLYGDGGNVRDWIHVDDHCRAVRLVAERGEPGEVYHVAGTAELTNLELTDRLLDALGADRGRVRRVPDRKGHDRRYSLDDARLRALGYTPRTPFGRGLAETVAWYAAHRAWWEPLRPDGEAPDAGPGEGPGEGRGTAGGGRGAHRDPPPEDDRDAERAAAAR</sequence>
<evidence type="ECO:0000256" key="3">
    <source>
        <dbReference type="ARBA" id="ARBA00008178"/>
    </source>
</evidence>
<accession>A0ABP9A942</accession>
<feature type="domain" description="NAD(P)-binding" evidence="10">
    <location>
        <begin position="4"/>
        <end position="296"/>
    </location>
</feature>
<dbReference type="CDD" id="cd05246">
    <property type="entry name" value="dTDP_GD_SDR_e"/>
    <property type="match status" value="1"/>
</dbReference>
<feature type="compositionally biased region" description="Basic and acidic residues" evidence="9">
    <location>
        <begin position="339"/>
        <end position="358"/>
    </location>
</feature>
<evidence type="ECO:0000256" key="1">
    <source>
        <dbReference type="ARBA" id="ARBA00001539"/>
    </source>
</evidence>
<keyword evidence="7 8" id="KW-0456">Lyase</keyword>
<evidence type="ECO:0000256" key="6">
    <source>
        <dbReference type="ARBA" id="ARBA00023027"/>
    </source>
</evidence>
<dbReference type="InterPro" id="IPR005888">
    <property type="entry name" value="dTDP_Gluc_deHydtase"/>
</dbReference>
<dbReference type="RefSeq" id="WP_345613316.1">
    <property type="nucleotide sequence ID" value="NZ_BAABJV010000005.1"/>
</dbReference>
<comment type="cofactor">
    <cofactor evidence="2 8">
        <name>NAD(+)</name>
        <dbReference type="ChEBI" id="CHEBI:57540"/>
    </cofactor>
</comment>
<keyword evidence="12" id="KW-1185">Reference proteome</keyword>
<dbReference type="Proteomes" id="UP001501147">
    <property type="component" value="Unassembled WGS sequence"/>
</dbReference>
<feature type="compositionally biased region" description="Gly residues" evidence="9">
    <location>
        <begin position="322"/>
        <end position="337"/>
    </location>
</feature>
<dbReference type="Gene3D" id="3.90.25.10">
    <property type="entry name" value="UDP-galactose 4-epimerase, domain 1"/>
    <property type="match status" value="1"/>
</dbReference>
<organism evidence="11 12">
    <name type="scientific">Streptomyces sanyensis</name>
    <dbReference type="NCBI Taxonomy" id="568869"/>
    <lineage>
        <taxon>Bacteria</taxon>
        <taxon>Bacillati</taxon>
        <taxon>Actinomycetota</taxon>
        <taxon>Actinomycetes</taxon>
        <taxon>Kitasatosporales</taxon>
        <taxon>Streptomycetaceae</taxon>
        <taxon>Streptomyces</taxon>
    </lineage>
</organism>
<evidence type="ECO:0000256" key="9">
    <source>
        <dbReference type="SAM" id="MobiDB-lite"/>
    </source>
</evidence>
<dbReference type="InterPro" id="IPR016040">
    <property type="entry name" value="NAD(P)-bd_dom"/>
</dbReference>
<evidence type="ECO:0000256" key="2">
    <source>
        <dbReference type="ARBA" id="ARBA00001911"/>
    </source>
</evidence>
<dbReference type="EMBL" id="BAABJV010000005">
    <property type="protein sequence ID" value="GAA4775928.1"/>
    <property type="molecule type" value="Genomic_DNA"/>
</dbReference>
<keyword evidence="6" id="KW-0520">NAD</keyword>
<gene>
    <name evidence="11" type="primary">rfbB_3</name>
    <name evidence="11" type="ORF">GCM10023329_25750</name>
</gene>
<evidence type="ECO:0000313" key="12">
    <source>
        <dbReference type="Proteomes" id="UP001501147"/>
    </source>
</evidence>
<comment type="catalytic activity">
    <reaction evidence="1 8">
        <text>dTDP-alpha-D-glucose = dTDP-4-dehydro-6-deoxy-alpha-D-glucose + H2O</text>
        <dbReference type="Rhea" id="RHEA:17221"/>
        <dbReference type="ChEBI" id="CHEBI:15377"/>
        <dbReference type="ChEBI" id="CHEBI:57477"/>
        <dbReference type="ChEBI" id="CHEBI:57649"/>
        <dbReference type="EC" id="4.2.1.46"/>
    </reaction>
</comment>
<dbReference type="InterPro" id="IPR036291">
    <property type="entry name" value="NAD(P)-bd_dom_sf"/>
</dbReference>
<dbReference type="SUPFAM" id="SSF51735">
    <property type="entry name" value="NAD(P)-binding Rossmann-fold domains"/>
    <property type="match status" value="1"/>
</dbReference>
<dbReference type="Gene3D" id="3.40.50.720">
    <property type="entry name" value="NAD(P)-binding Rossmann-like Domain"/>
    <property type="match status" value="1"/>
</dbReference>
<name>A0ABP9A942_9ACTN</name>
<evidence type="ECO:0000256" key="7">
    <source>
        <dbReference type="ARBA" id="ARBA00023239"/>
    </source>
</evidence>
<comment type="similarity">
    <text evidence="3 8">Belongs to the NAD(P)-dependent epimerase/dehydratase family. dTDP-glucose dehydratase subfamily.</text>
</comment>
<dbReference type="Pfam" id="PF16363">
    <property type="entry name" value="GDP_Man_Dehyd"/>
    <property type="match status" value="1"/>
</dbReference>
<evidence type="ECO:0000256" key="4">
    <source>
        <dbReference type="ARBA" id="ARBA00011990"/>
    </source>
</evidence>
<evidence type="ECO:0000256" key="5">
    <source>
        <dbReference type="ARBA" id="ARBA00016977"/>
    </source>
</evidence>
<proteinExistence type="inferred from homology"/>
<evidence type="ECO:0000313" key="11">
    <source>
        <dbReference type="EMBL" id="GAA4775928.1"/>
    </source>
</evidence>
<protein>
    <recommendedName>
        <fullName evidence="5 8">dTDP-glucose 4,6-dehydratase</fullName>
        <ecNumber evidence="4 8">4.2.1.46</ecNumber>
    </recommendedName>
</protein>
<evidence type="ECO:0000259" key="10">
    <source>
        <dbReference type="Pfam" id="PF16363"/>
    </source>
</evidence>
<dbReference type="NCBIfam" id="TIGR01181">
    <property type="entry name" value="dTDP_gluc_dehyt"/>
    <property type="match status" value="1"/>
</dbReference>
<feature type="region of interest" description="Disordered" evidence="9">
    <location>
        <begin position="311"/>
        <end position="358"/>
    </location>
</feature>
<comment type="caution">
    <text evidence="11">The sequence shown here is derived from an EMBL/GenBank/DDBJ whole genome shotgun (WGS) entry which is preliminary data.</text>
</comment>
<dbReference type="PANTHER" id="PTHR43000">
    <property type="entry name" value="DTDP-D-GLUCOSE 4,6-DEHYDRATASE-RELATED"/>
    <property type="match status" value="1"/>
</dbReference>
<evidence type="ECO:0000256" key="8">
    <source>
        <dbReference type="RuleBase" id="RU004473"/>
    </source>
</evidence>
<dbReference type="EC" id="4.2.1.46" evidence="4 8"/>